<gene>
    <name evidence="1" type="ORF">NCTC13160_04868</name>
    <name evidence="2" type="ORF">NCTC13160_04912</name>
</gene>
<dbReference type="AlphaFoldDB" id="A0A379KEV6"/>
<dbReference type="Proteomes" id="UP000254573">
    <property type="component" value="Unassembled WGS sequence"/>
</dbReference>
<reference evidence="2 3" key="1">
    <citation type="submission" date="2018-06" db="EMBL/GenBank/DDBJ databases">
        <authorList>
            <consortium name="Pathogen Informatics"/>
            <person name="Doyle S."/>
        </authorList>
    </citation>
    <scope>NUCLEOTIDE SEQUENCE [LARGE SCALE GENOMIC DNA]</scope>
    <source>
        <strain evidence="2 3">NCTC13160</strain>
    </source>
</reference>
<evidence type="ECO:0000313" key="1">
    <source>
        <dbReference type="EMBL" id="SUA81994.1"/>
    </source>
</evidence>
<dbReference type="InterPro" id="IPR047675">
    <property type="entry name" value="Putative_zinc-bd"/>
</dbReference>
<organism evidence="2 3">
    <name type="scientific">Pandoraea pnomenusa</name>
    <dbReference type="NCBI Taxonomy" id="93220"/>
    <lineage>
        <taxon>Bacteria</taxon>
        <taxon>Pseudomonadati</taxon>
        <taxon>Pseudomonadota</taxon>
        <taxon>Betaproteobacteria</taxon>
        <taxon>Burkholderiales</taxon>
        <taxon>Burkholderiaceae</taxon>
        <taxon>Pandoraea</taxon>
    </lineage>
</organism>
<name>A0A379KEV6_9BURK</name>
<sequence>MVRLCGAKTRSGATCKNGAMANGRCRMHGGKTPKTNQNAVKPGSLYSKHLTEEEQALFDAIELGSLDDEIRLTKIRLARALAQENERGGKLELESAVKRTGGGPQVASAEVHTKARDYVTIIDRLTARIASLEARRALIASMKLDADLKRIELKDKAGKDDGEPVGKIVIEVVKEQANA</sequence>
<proteinExistence type="predicted"/>
<dbReference type="EMBL" id="UGSG01000001">
    <property type="protein sequence ID" value="SUA81994.1"/>
    <property type="molecule type" value="Genomic_DNA"/>
</dbReference>
<dbReference type="EMBL" id="UGSG01000002">
    <property type="protein sequence ID" value="SUD65814.1"/>
    <property type="molecule type" value="Genomic_DNA"/>
</dbReference>
<dbReference type="NCBIfam" id="NF041373">
    <property type="entry name" value="HGG_STG"/>
    <property type="match status" value="1"/>
</dbReference>
<dbReference type="KEGG" id="ppnm:LV28_24710"/>
<evidence type="ECO:0000313" key="3">
    <source>
        <dbReference type="Proteomes" id="UP000254573"/>
    </source>
</evidence>
<dbReference type="RefSeq" id="WP_038620837.1">
    <property type="nucleotide sequence ID" value="NZ_CP009553.3"/>
</dbReference>
<protein>
    <submittedName>
        <fullName evidence="2">Periplasmic glucans biosynthesis protein</fullName>
    </submittedName>
</protein>
<evidence type="ECO:0000313" key="2">
    <source>
        <dbReference type="EMBL" id="SUD65814.1"/>
    </source>
</evidence>
<accession>A0A379KEV6</accession>